<dbReference type="EMBL" id="JAYWIO010000005">
    <property type="protein sequence ID" value="KAK7260387.1"/>
    <property type="molecule type" value="Genomic_DNA"/>
</dbReference>
<keyword evidence="3" id="KW-1185">Reference proteome</keyword>
<feature type="region of interest" description="Disordered" evidence="1">
    <location>
        <begin position="154"/>
        <end position="176"/>
    </location>
</feature>
<proteinExistence type="predicted"/>
<organism evidence="2 3">
    <name type="scientific">Crotalaria pallida</name>
    <name type="common">Smooth rattlebox</name>
    <name type="synonym">Crotalaria striata</name>
    <dbReference type="NCBI Taxonomy" id="3830"/>
    <lineage>
        <taxon>Eukaryota</taxon>
        <taxon>Viridiplantae</taxon>
        <taxon>Streptophyta</taxon>
        <taxon>Embryophyta</taxon>
        <taxon>Tracheophyta</taxon>
        <taxon>Spermatophyta</taxon>
        <taxon>Magnoliopsida</taxon>
        <taxon>eudicotyledons</taxon>
        <taxon>Gunneridae</taxon>
        <taxon>Pentapetalae</taxon>
        <taxon>rosids</taxon>
        <taxon>fabids</taxon>
        <taxon>Fabales</taxon>
        <taxon>Fabaceae</taxon>
        <taxon>Papilionoideae</taxon>
        <taxon>50 kb inversion clade</taxon>
        <taxon>genistoids sensu lato</taxon>
        <taxon>core genistoids</taxon>
        <taxon>Crotalarieae</taxon>
        <taxon>Crotalaria</taxon>
    </lineage>
</organism>
<feature type="compositionally biased region" description="Low complexity" evidence="1">
    <location>
        <begin position="42"/>
        <end position="57"/>
    </location>
</feature>
<comment type="caution">
    <text evidence="2">The sequence shown here is derived from an EMBL/GenBank/DDBJ whole genome shotgun (WGS) entry which is preliminary data.</text>
</comment>
<gene>
    <name evidence="2" type="ORF">RIF29_26390</name>
</gene>
<evidence type="ECO:0000313" key="2">
    <source>
        <dbReference type="EMBL" id="KAK7260387.1"/>
    </source>
</evidence>
<dbReference type="AlphaFoldDB" id="A0AAN9EML5"/>
<accession>A0AAN9EML5</accession>
<reference evidence="2 3" key="1">
    <citation type="submission" date="2024-01" db="EMBL/GenBank/DDBJ databases">
        <title>The genomes of 5 underutilized Papilionoideae crops provide insights into root nodulation and disease resistanc.</title>
        <authorList>
            <person name="Yuan L."/>
        </authorList>
    </citation>
    <scope>NUCLEOTIDE SEQUENCE [LARGE SCALE GENOMIC DNA]</scope>
    <source>
        <strain evidence="2">ZHUSHIDOU_FW_LH</strain>
        <tissue evidence="2">Leaf</tissue>
    </source>
</reference>
<evidence type="ECO:0000313" key="3">
    <source>
        <dbReference type="Proteomes" id="UP001372338"/>
    </source>
</evidence>
<dbReference type="Proteomes" id="UP001372338">
    <property type="component" value="Unassembled WGS sequence"/>
</dbReference>
<protein>
    <submittedName>
        <fullName evidence="2">Uncharacterized protein</fullName>
    </submittedName>
</protein>
<evidence type="ECO:0000256" key="1">
    <source>
        <dbReference type="SAM" id="MobiDB-lite"/>
    </source>
</evidence>
<name>A0AAN9EML5_CROPI</name>
<feature type="region of interest" description="Disordered" evidence="1">
    <location>
        <begin position="1"/>
        <end position="93"/>
    </location>
</feature>
<sequence>MPTTIGSRYAPLGVDTHVVPSSSHPTEQVIEKVNPKRNLGHSTSSKPKPPKANNTKPIFGQIKINSAKPKVQTKVLPPPTPSSPAGSKVNESLKHKENEILRIMSWKEKELLKAFKETKDSMEFLNQFVHKPSEEEIAFVENLRARGTTLEEFNSKPPDLVGTSGTEVGDGDAPGAGLGARFAQRCDGATVSNA</sequence>